<evidence type="ECO:0000313" key="4">
    <source>
        <dbReference type="EMBL" id="PKR79494.1"/>
    </source>
</evidence>
<keyword evidence="1 2" id="KW-0732">Signal</keyword>
<dbReference type="OrthoDB" id="849076at2"/>
<evidence type="ECO:0000313" key="5">
    <source>
        <dbReference type="Proteomes" id="UP000236654"/>
    </source>
</evidence>
<dbReference type="NCBIfam" id="TIGR04183">
    <property type="entry name" value="Por_Secre_tail"/>
    <property type="match status" value="1"/>
</dbReference>
<dbReference type="Pfam" id="PF18962">
    <property type="entry name" value="Por_Secre_tail"/>
    <property type="match status" value="1"/>
</dbReference>
<gene>
    <name evidence="4" type="ORF">CW751_14805</name>
</gene>
<feature type="domain" description="Secretion system C-terminal sorting" evidence="3">
    <location>
        <begin position="150"/>
        <end position="221"/>
    </location>
</feature>
<accession>A0A2I0QYT3</accession>
<evidence type="ECO:0000256" key="2">
    <source>
        <dbReference type="SAM" id="SignalP"/>
    </source>
</evidence>
<sequence length="223" mass="25530">MKSLRNFYIAFLLLMLSNNLYSQGNLSIEIQPSNPIVNDEVKLFTHVSFSTVGAYKTHDLTWLDNNNLHVDLYYTLGGQSMPTYFIDSISLSQLPEGLYTIIADLKVSTHYTDFEDMSYYYKYDSDTITFRVNKALGIEFFNEKMKFSYFPNPVTSDLTINTEDIIEEVIIVNCLGEIVLQLKLNKIEDSGSSTFDLSDLAKGMYTCFLRTKEGITSEKIIKL</sequence>
<proteinExistence type="predicted"/>
<reference evidence="4 5" key="1">
    <citation type="submission" date="2017-12" db="EMBL/GenBank/DDBJ databases">
        <title>The draft genome sequence of Brumimicrobium saltpan LHR20.</title>
        <authorList>
            <person name="Do Z.-J."/>
            <person name="Luo H.-R."/>
        </authorList>
    </citation>
    <scope>NUCLEOTIDE SEQUENCE [LARGE SCALE GENOMIC DNA]</scope>
    <source>
        <strain evidence="4 5">LHR20</strain>
    </source>
</reference>
<dbReference type="InterPro" id="IPR026444">
    <property type="entry name" value="Secre_tail"/>
</dbReference>
<dbReference type="AlphaFoldDB" id="A0A2I0QYT3"/>
<evidence type="ECO:0000256" key="1">
    <source>
        <dbReference type="ARBA" id="ARBA00022729"/>
    </source>
</evidence>
<organism evidence="4 5">
    <name type="scientific">Brumimicrobium salinarum</name>
    <dbReference type="NCBI Taxonomy" id="2058658"/>
    <lineage>
        <taxon>Bacteria</taxon>
        <taxon>Pseudomonadati</taxon>
        <taxon>Bacteroidota</taxon>
        <taxon>Flavobacteriia</taxon>
        <taxon>Flavobacteriales</taxon>
        <taxon>Crocinitomicaceae</taxon>
        <taxon>Brumimicrobium</taxon>
    </lineage>
</organism>
<feature type="signal peptide" evidence="2">
    <location>
        <begin position="1"/>
        <end position="22"/>
    </location>
</feature>
<protein>
    <recommendedName>
        <fullName evidence="3">Secretion system C-terminal sorting domain-containing protein</fullName>
    </recommendedName>
</protein>
<dbReference type="Proteomes" id="UP000236654">
    <property type="component" value="Unassembled WGS sequence"/>
</dbReference>
<dbReference type="EMBL" id="PJNI01000027">
    <property type="protein sequence ID" value="PKR79494.1"/>
    <property type="molecule type" value="Genomic_DNA"/>
</dbReference>
<feature type="chain" id="PRO_5014130743" description="Secretion system C-terminal sorting domain-containing protein" evidence="2">
    <location>
        <begin position="23"/>
        <end position="223"/>
    </location>
</feature>
<comment type="caution">
    <text evidence="4">The sequence shown here is derived from an EMBL/GenBank/DDBJ whole genome shotgun (WGS) entry which is preliminary data.</text>
</comment>
<evidence type="ECO:0000259" key="3">
    <source>
        <dbReference type="Pfam" id="PF18962"/>
    </source>
</evidence>
<name>A0A2I0QYT3_9FLAO</name>
<dbReference type="RefSeq" id="WP_101335805.1">
    <property type="nucleotide sequence ID" value="NZ_PJNI01000027.1"/>
</dbReference>
<keyword evidence="5" id="KW-1185">Reference proteome</keyword>